<sequence length="135" mass="15024">MTGHPTELDDTGYRTGFLEAERARLVAMADGDLNTLDALIADSALYIHSSGEIDTKREYLAKLATGQFRYATVTADDPHVTALESAIALSYIMHADLIFPTGPRRIHARATAIWRRYDDGIRLELFQSTPMPAER</sequence>
<proteinExistence type="predicted"/>
<dbReference type="KEGG" id="rop:ROP_53420"/>
<dbReference type="EMBL" id="AP011115">
    <property type="protein sequence ID" value="BAH53589.1"/>
    <property type="molecule type" value="Genomic_DNA"/>
</dbReference>
<gene>
    <name evidence="2" type="ordered locus">ROP_53420</name>
</gene>
<evidence type="ECO:0000259" key="1">
    <source>
        <dbReference type="Pfam" id="PF14534"/>
    </source>
</evidence>
<feature type="domain" description="DUF4440" evidence="1">
    <location>
        <begin position="19"/>
        <end position="120"/>
    </location>
</feature>
<reference evidence="2 3" key="1">
    <citation type="submission" date="2009-03" db="EMBL/GenBank/DDBJ databases">
        <title>Comparison of the complete genome sequences of Rhodococcus erythropolis PR4 and Rhodococcus opacus B4.</title>
        <authorList>
            <person name="Takarada H."/>
            <person name="Sekine M."/>
            <person name="Hosoyama A."/>
            <person name="Yamada R."/>
            <person name="Fujisawa T."/>
            <person name="Omata S."/>
            <person name="Shimizu A."/>
            <person name="Tsukatani N."/>
            <person name="Tanikawa S."/>
            <person name="Fujita N."/>
            <person name="Harayama S."/>
        </authorList>
    </citation>
    <scope>NUCLEOTIDE SEQUENCE [LARGE SCALE GENOMIC DNA]</scope>
    <source>
        <strain evidence="2 3">B4</strain>
    </source>
</reference>
<dbReference type="RefSeq" id="WP_015889090.1">
    <property type="nucleotide sequence ID" value="NC_012522.1"/>
</dbReference>
<dbReference type="HOGENOM" id="CLU_141608_1_1_11"/>
<evidence type="ECO:0000313" key="2">
    <source>
        <dbReference type="EMBL" id="BAH53589.1"/>
    </source>
</evidence>
<dbReference type="STRING" id="632772.ROP_53420"/>
<evidence type="ECO:0000313" key="3">
    <source>
        <dbReference type="Proteomes" id="UP000002212"/>
    </source>
</evidence>
<dbReference type="AlphaFoldDB" id="C1AV99"/>
<dbReference type="Pfam" id="PF14534">
    <property type="entry name" value="DUF4440"/>
    <property type="match status" value="1"/>
</dbReference>
<dbReference type="Proteomes" id="UP000002212">
    <property type="component" value="Chromosome"/>
</dbReference>
<dbReference type="Gene3D" id="3.10.450.50">
    <property type="match status" value="1"/>
</dbReference>
<name>C1AV99_RHOOB</name>
<organism evidence="2 3">
    <name type="scientific">Rhodococcus opacus (strain B4)</name>
    <dbReference type="NCBI Taxonomy" id="632772"/>
    <lineage>
        <taxon>Bacteria</taxon>
        <taxon>Bacillati</taxon>
        <taxon>Actinomycetota</taxon>
        <taxon>Actinomycetes</taxon>
        <taxon>Mycobacteriales</taxon>
        <taxon>Nocardiaceae</taxon>
        <taxon>Rhodococcus</taxon>
    </lineage>
</organism>
<dbReference type="OrthoDB" id="4578706at2"/>
<dbReference type="PATRIC" id="fig|632772.20.peg.5572"/>
<dbReference type="SUPFAM" id="SSF54427">
    <property type="entry name" value="NTF2-like"/>
    <property type="match status" value="1"/>
</dbReference>
<dbReference type="InterPro" id="IPR032710">
    <property type="entry name" value="NTF2-like_dom_sf"/>
</dbReference>
<dbReference type="InterPro" id="IPR027843">
    <property type="entry name" value="DUF4440"/>
</dbReference>
<protein>
    <recommendedName>
        <fullName evidence="1">DUF4440 domain-containing protein</fullName>
    </recommendedName>
</protein>
<accession>C1AV99</accession>